<comment type="cofactor">
    <cofactor evidence="3">
        <name>Zn(2+)</name>
        <dbReference type="ChEBI" id="CHEBI:29105"/>
    </cofactor>
    <text evidence="3">Binds 1 zinc ion per subunit.</text>
</comment>
<dbReference type="RefSeq" id="WP_198507964.1">
    <property type="nucleotide sequence ID" value="NZ_CP024962.1"/>
</dbReference>
<dbReference type="Pfam" id="PF03193">
    <property type="entry name" value="RsgA_GTPase"/>
    <property type="match status" value="1"/>
</dbReference>
<protein>
    <recommendedName>
        <fullName evidence="3">Small ribosomal subunit biogenesis GTPase RsgA</fullName>
        <ecNumber evidence="3">3.6.1.-</ecNumber>
    </recommendedName>
</protein>
<keyword evidence="3" id="KW-0699">rRNA-binding</keyword>
<feature type="binding site" evidence="3">
    <location>
        <begin position="171"/>
        <end position="179"/>
    </location>
    <ligand>
        <name>GTP</name>
        <dbReference type="ChEBI" id="CHEBI:37565"/>
    </ligand>
</feature>
<dbReference type="PANTHER" id="PTHR32120">
    <property type="entry name" value="SMALL RIBOSOMAL SUBUNIT BIOGENESIS GTPASE RSGA"/>
    <property type="match status" value="1"/>
</dbReference>
<dbReference type="InterPro" id="IPR004881">
    <property type="entry name" value="Ribosome_biogen_GTPase_RsgA"/>
</dbReference>
<dbReference type="GO" id="GO:0019843">
    <property type="term" value="F:rRNA binding"/>
    <property type="evidence" value="ECO:0007669"/>
    <property type="project" value="UniProtKB-KW"/>
</dbReference>
<feature type="binding site" evidence="3">
    <location>
        <position position="254"/>
    </location>
    <ligand>
        <name>Zn(2+)</name>
        <dbReference type="ChEBI" id="CHEBI:29105"/>
    </ligand>
</feature>
<dbReference type="GO" id="GO:0042274">
    <property type="term" value="P:ribosomal small subunit biogenesis"/>
    <property type="evidence" value="ECO:0007669"/>
    <property type="project" value="UniProtKB-UniRule"/>
</dbReference>
<keyword evidence="3" id="KW-0378">Hydrolase</keyword>
<keyword evidence="5" id="KW-1185">Reference proteome</keyword>
<sequence>MKQNGIILKIDSHQSDVLLGQQVYRAEIKKSLMRFHQPLVGDKVNLEILDEAEKSAIIVSFEPQINTLTKPRLTNVDQVIIVTSLKEPDFNSYLLNKYLAMLEVKGIDPILIFTKTDLLTNSAKDFEIAKKVRTYEKLGYKVLKINNREPMKNEFEKLEKILMNKISVFVGQTGAGKSTTLNHFLTVEKQIRTQEISKSLNRGKHTTTTIQLYPLTPNILIADTPGFASFSLEDITPEDLFYNLRIFKPYLNQCKFNNCSHLYESGCIFLNSPNSLKGAQFIYEDYCKMIEEMKQKRGRLGWKNLK</sequence>
<evidence type="ECO:0000256" key="2">
    <source>
        <dbReference type="ARBA" id="ARBA00023134"/>
    </source>
</evidence>
<keyword evidence="3" id="KW-0963">Cytoplasm</keyword>
<keyword evidence="1 3" id="KW-0547">Nucleotide-binding</keyword>
<keyword evidence="3" id="KW-0479">Metal-binding</keyword>
<dbReference type="EC" id="3.6.1.-" evidence="3"/>
<feature type="binding site" evidence="3">
    <location>
        <begin position="114"/>
        <end position="117"/>
    </location>
    <ligand>
        <name>GTP</name>
        <dbReference type="ChEBI" id="CHEBI:37565"/>
    </ligand>
</feature>
<reference evidence="4 5" key="1">
    <citation type="submission" date="2017-11" db="EMBL/GenBank/DDBJ databases">
        <title>Genome sequence of Entomoplasma freundtii BARC 318 (ATCC 51999).</title>
        <authorList>
            <person name="Lo W.-S."/>
            <person name="Gasparich G.E."/>
            <person name="Kuo C.-H."/>
        </authorList>
    </citation>
    <scope>NUCLEOTIDE SEQUENCE [LARGE SCALE GENOMIC DNA]</scope>
    <source>
        <strain evidence="4 5">BARC 318</strain>
    </source>
</reference>
<dbReference type="AlphaFoldDB" id="A0A2K8NR50"/>
<dbReference type="PROSITE" id="PS50936">
    <property type="entry name" value="ENGC_GTPASE"/>
    <property type="match status" value="1"/>
</dbReference>
<evidence type="ECO:0000313" key="5">
    <source>
        <dbReference type="Proteomes" id="UP000232222"/>
    </source>
</evidence>
<dbReference type="PROSITE" id="PS51721">
    <property type="entry name" value="G_CP"/>
    <property type="match status" value="1"/>
</dbReference>
<dbReference type="HAMAP" id="MF_01820">
    <property type="entry name" value="GTPase_RsgA"/>
    <property type="match status" value="1"/>
</dbReference>
<feature type="binding site" evidence="3">
    <location>
        <position position="259"/>
    </location>
    <ligand>
        <name>Zn(2+)</name>
        <dbReference type="ChEBI" id="CHEBI:29105"/>
    </ligand>
</feature>
<dbReference type="GO" id="GO:0005737">
    <property type="term" value="C:cytoplasm"/>
    <property type="evidence" value="ECO:0007669"/>
    <property type="project" value="UniProtKB-SubCell"/>
</dbReference>
<comment type="subunit">
    <text evidence="3">Monomer. Associates with 30S ribosomal subunit, binds 16S rRNA.</text>
</comment>
<evidence type="ECO:0000256" key="1">
    <source>
        <dbReference type="ARBA" id="ARBA00022741"/>
    </source>
</evidence>
<feature type="binding site" evidence="3">
    <location>
        <position position="261"/>
    </location>
    <ligand>
        <name>Zn(2+)</name>
        <dbReference type="ChEBI" id="CHEBI:29105"/>
    </ligand>
</feature>
<comment type="function">
    <text evidence="3">One of several proteins that assist in the late maturation steps of the functional core of the 30S ribosomal subunit. Helps release RbfA from mature subunits. May play a role in the assembly of ribosomal proteins into the subunit. Circularly permuted GTPase that catalyzes slow GTP hydrolysis, GTPase activity is stimulated by the 30S ribosomal subunit.</text>
</comment>
<dbReference type="Proteomes" id="UP000232222">
    <property type="component" value="Chromosome"/>
</dbReference>
<dbReference type="NCBIfam" id="TIGR00157">
    <property type="entry name" value="ribosome small subunit-dependent GTPase A"/>
    <property type="match status" value="1"/>
</dbReference>
<gene>
    <name evidence="4" type="primary">engC</name>
    <name evidence="3" type="synonym">rsgA</name>
    <name evidence="4" type="ORF">EFREU_v1c02370</name>
</gene>
<evidence type="ECO:0000256" key="3">
    <source>
        <dbReference type="HAMAP-Rule" id="MF_01820"/>
    </source>
</evidence>
<dbReference type="GO" id="GO:0046872">
    <property type="term" value="F:metal ion binding"/>
    <property type="evidence" value="ECO:0007669"/>
    <property type="project" value="UniProtKB-KW"/>
</dbReference>
<dbReference type="EMBL" id="CP024962">
    <property type="protein sequence ID" value="ATZ16264.1"/>
    <property type="molecule type" value="Genomic_DNA"/>
</dbReference>
<comment type="similarity">
    <text evidence="3">Belongs to the TRAFAC class YlqF/YawG GTPase family. RsgA subfamily.</text>
</comment>
<dbReference type="InterPro" id="IPR030378">
    <property type="entry name" value="G_CP_dom"/>
</dbReference>
<dbReference type="CDD" id="cd01854">
    <property type="entry name" value="YjeQ_EngC"/>
    <property type="match status" value="1"/>
</dbReference>
<keyword evidence="2 3" id="KW-0342">GTP-binding</keyword>
<name>A0A2K8NR50_9MOLU</name>
<dbReference type="KEGG" id="efr:EFREU_v1c02370"/>
<keyword evidence="3" id="KW-0694">RNA-binding</keyword>
<dbReference type="GO" id="GO:0003924">
    <property type="term" value="F:GTPase activity"/>
    <property type="evidence" value="ECO:0007669"/>
    <property type="project" value="UniProtKB-UniRule"/>
</dbReference>
<dbReference type="Gene3D" id="3.40.50.300">
    <property type="entry name" value="P-loop containing nucleotide triphosphate hydrolases"/>
    <property type="match status" value="1"/>
</dbReference>
<evidence type="ECO:0000313" key="4">
    <source>
        <dbReference type="EMBL" id="ATZ16264.1"/>
    </source>
</evidence>
<feature type="binding site" evidence="3">
    <location>
        <position position="267"/>
    </location>
    <ligand>
        <name>Zn(2+)</name>
        <dbReference type="ChEBI" id="CHEBI:29105"/>
    </ligand>
</feature>
<accession>A0A2K8NR50</accession>
<proteinExistence type="inferred from homology"/>
<keyword evidence="3" id="KW-0690">Ribosome biogenesis</keyword>
<dbReference type="InterPro" id="IPR027417">
    <property type="entry name" value="P-loop_NTPase"/>
</dbReference>
<organism evidence="4 5">
    <name type="scientific">Entomoplasma freundtii</name>
    <dbReference type="NCBI Taxonomy" id="74700"/>
    <lineage>
        <taxon>Bacteria</taxon>
        <taxon>Bacillati</taxon>
        <taxon>Mycoplasmatota</taxon>
        <taxon>Mollicutes</taxon>
        <taxon>Entomoplasmatales</taxon>
        <taxon>Entomoplasmataceae</taxon>
        <taxon>Entomoplasma</taxon>
    </lineage>
</organism>
<dbReference type="InterPro" id="IPR010914">
    <property type="entry name" value="RsgA_GTPase_dom"/>
</dbReference>
<dbReference type="SUPFAM" id="SSF52540">
    <property type="entry name" value="P-loop containing nucleoside triphosphate hydrolases"/>
    <property type="match status" value="1"/>
</dbReference>
<dbReference type="GO" id="GO:0005525">
    <property type="term" value="F:GTP binding"/>
    <property type="evidence" value="ECO:0007669"/>
    <property type="project" value="UniProtKB-UniRule"/>
</dbReference>
<comment type="subcellular location">
    <subcellularLocation>
        <location evidence="3">Cytoplasm</location>
    </subcellularLocation>
</comment>
<dbReference type="Gene3D" id="1.10.40.50">
    <property type="entry name" value="Probable gtpase engc, domain 3"/>
    <property type="match status" value="1"/>
</dbReference>
<keyword evidence="3" id="KW-0862">Zinc</keyword>
<dbReference type="PANTHER" id="PTHR32120:SF11">
    <property type="entry name" value="SMALL RIBOSOMAL SUBUNIT BIOGENESIS GTPASE RSGA 1, MITOCHONDRIAL-RELATED"/>
    <property type="match status" value="1"/>
</dbReference>